<dbReference type="AlphaFoldDB" id="A0A1S8CYT1"/>
<evidence type="ECO:0000256" key="1">
    <source>
        <dbReference type="ARBA" id="ARBA00023172"/>
    </source>
</evidence>
<organism evidence="3 4">
    <name type="scientific">Alkanindiges hydrocarboniclasticus</name>
    <dbReference type="NCBI Taxonomy" id="1907941"/>
    <lineage>
        <taxon>Bacteria</taxon>
        <taxon>Pseudomonadati</taxon>
        <taxon>Pseudomonadota</taxon>
        <taxon>Gammaproteobacteria</taxon>
        <taxon>Moraxellales</taxon>
        <taxon>Moraxellaceae</taxon>
        <taxon>Alkanindiges</taxon>
    </lineage>
</organism>
<dbReference type="GO" id="GO:0015074">
    <property type="term" value="P:DNA integration"/>
    <property type="evidence" value="ECO:0007669"/>
    <property type="project" value="InterPro"/>
</dbReference>
<dbReference type="CDD" id="cd00397">
    <property type="entry name" value="DNA_BRE_C"/>
    <property type="match status" value="1"/>
</dbReference>
<dbReference type="InterPro" id="IPR002104">
    <property type="entry name" value="Integrase_catalytic"/>
</dbReference>
<gene>
    <name evidence="3" type="ORF">BKE30_02935</name>
</gene>
<dbReference type="GO" id="GO:0006310">
    <property type="term" value="P:DNA recombination"/>
    <property type="evidence" value="ECO:0007669"/>
    <property type="project" value="UniProtKB-KW"/>
</dbReference>
<evidence type="ECO:0000259" key="2">
    <source>
        <dbReference type="PROSITE" id="PS51898"/>
    </source>
</evidence>
<dbReference type="GO" id="GO:0003677">
    <property type="term" value="F:DNA binding"/>
    <property type="evidence" value="ECO:0007669"/>
    <property type="project" value="InterPro"/>
</dbReference>
<dbReference type="EMBL" id="MLCN01000007">
    <property type="protein sequence ID" value="ONG41806.1"/>
    <property type="molecule type" value="Genomic_DNA"/>
</dbReference>
<dbReference type="InterPro" id="IPR013762">
    <property type="entry name" value="Integrase-like_cat_sf"/>
</dbReference>
<dbReference type="Pfam" id="PF00589">
    <property type="entry name" value="Phage_integrase"/>
    <property type="match status" value="1"/>
</dbReference>
<protein>
    <submittedName>
        <fullName evidence="3">Integrase</fullName>
    </submittedName>
</protein>
<evidence type="ECO:0000313" key="4">
    <source>
        <dbReference type="Proteomes" id="UP000192132"/>
    </source>
</evidence>
<dbReference type="InterPro" id="IPR011010">
    <property type="entry name" value="DNA_brk_join_enz"/>
</dbReference>
<feature type="domain" description="Tyr recombinase" evidence="2">
    <location>
        <begin position="184"/>
        <end position="374"/>
    </location>
</feature>
<dbReference type="Gene3D" id="1.10.443.10">
    <property type="entry name" value="Intergrase catalytic core"/>
    <property type="match status" value="1"/>
</dbReference>
<keyword evidence="4" id="KW-1185">Reference proteome</keyword>
<dbReference type="Proteomes" id="UP000192132">
    <property type="component" value="Unassembled WGS sequence"/>
</dbReference>
<evidence type="ECO:0000313" key="3">
    <source>
        <dbReference type="EMBL" id="ONG41806.1"/>
    </source>
</evidence>
<comment type="caution">
    <text evidence="3">The sequence shown here is derived from an EMBL/GenBank/DDBJ whole genome shotgun (WGS) entry which is preliminary data.</text>
</comment>
<dbReference type="PROSITE" id="PS51898">
    <property type="entry name" value="TYR_RECOMBINASE"/>
    <property type="match status" value="1"/>
</dbReference>
<accession>A0A1S8CYT1</accession>
<keyword evidence="1" id="KW-0233">DNA recombination</keyword>
<dbReference type="OrthoDB" id="9057547at2"/>
<sequence>MSSITKRITSKGETRYRALVQVRRNSINYNESRTFSKKALAEAWIKKRETELETTPELLLQSKEKRNKPTLTLAAALEKYLNEVTDFGRSKRMGIRFLTHWPIGKIPLQDLKRQDYTEHTILRRNGYPEIGAAPIASSTALQDLQYLKVVLSHAELVWGETVALFELEQAMKGLRNARIITKSAKRTYLPTAQELQLLTNHYYMRWMRRRTAIPMHLIMWFAIYSCRREAEITRLKLNDFNRQHQEWLVRDLKNPNGSKGNNKVFSVNKNTQILINELMQQDVRERMLSLGGDVNLLVPIDPKSYAARWREGVRYLGIENLRFHDLRHEGATRLAEDGLTIPQLQQYTLHDSWSSLERYVNLKRRSERLDYTEALKNAKNNWQKIIAGKHLAS</sequence>
<reference evidence="3 4" key="1">
    <citation type="submission" date="2016-10" db="EMBL/GenBank/DDBJ databases">
        <title>Draft Genome sequence of Alkanindiges sp. strain H1.</title>
        <authorList>
            <person name="Subhash Y."/>
            <person name="Lee S."/>
        </authorList>
    </citation>
    <scope>NUCLEOTIDE SEQUENCE [LARGE SCALE GENOMIC DNA]</scope>
    <source>
        <strain evidence="3 4">H1</strain>
    </source>
</reference>
<dbReference type="RefSeq" id="WP_076877176.1">
    <property type="nucleotide sequence ID" value="NZ_MLCN01000007.1"/>
</dbReference>
<proteinExistence type="predicted"/>
<name>A0A1S8CYT1_9GAMM</name>
<dbReference type="SUPFAM" id="SSF56349">
    <property type="entry name" value="DNA breaking-rejoining enzymes"/>
    <property type="match status" value="1"/>
</dbReference>